<keyword evidence="2" id="KW-1185">Reference proteome</keyword>
<protein>
    <submittedName>
        <fullName evidence="1">Uncharacterized protein</fullName>
    </submittedName>
</protein>
<dbReference type="Proteomes" id="UP001152747">
    <property type="component" value="Unassembled WGS sequence"/>
</dbReference>
<sequence length="97" mass="11185">MAANWRAKRCERVKTSTAAENQWRKTSAPSFSSRFFLSVVVSRRRECDGESDCKRKEQKKKCAAGCFGALINSPRSFSLKFSFYFDDISRRRLLDSS</sequence>
<reference evidence="1" key="1">
    <citation type="submission" date="2022-11" db="EMBL/GenBank/DDBJ databases">
        <authorList>
            <person name="Kikuchi T."/>
        </authorList>
    </citation>
    <scope>NUCLEOTIDE SEQUENCE</scope>
    <source>
        <strain evidence="1">PS1010</strain>
    </source>
</reference>
<gene>
    <name evidence="1" type="ORF">CAMP_LOCUS13811</name>
</gene>
<name>A0A9P1IUA6_9PELO</name>
<evidence type="ECO:0000313" key="1">
    <source>
        <dbReference type="EMBL" id="CAI5451174.1"/>
    </source>
</evidence>
<comment type="caution">
    <text evidence="1">The sequence shown here is derived from an EMBL/GenBank/DDBJ whole genome shotgun (WGS) entry which is preliminary data.</text>
</comment>
<evidence type="ECO:0000313" key="2">
    <source>
        <dbReference type="Proteomes" id="UP001152747"/>
    </source>
</evidence>
<organism evidence="1 2">
    <name type="scientific">Caenorhabditis angaria</name>
    <dbReference type="NCBI Taxonomy" id="860376"/>
    <lineage>
        <taxon>Eukaryota</taxon>
        <taxon>Metazoa</taxon>
        <taxon>Ecdysozoa</taxon>
        <taxon>Nematoda</taxon>
        <taxon>Chromadorea</taxon>
        <taxon>Rhabditida</taxon>
        <taxon>Rhabditina</taxon>
        <taxon>Rhabditomorpha</taxon>
        <taxon>Rhabditoidea</taxon>
        <taxon>Rhabditidae</taxon>
        <taxon>Peloderinae</taxon>
        <taxon>Caenorhabditis</taxon>
    </lineage>
</organism>
<dbReference type="EMBL" id="CANHGI010000005">
    <property type="protein sequence ID" value="CAI5451174.1"/>
    <property type="molecule type" value="Genomic_DNA"/>
</dbReference>
<proteinExistence type="predicted"/>
<dbReference type="AlphaFoldDB" id="A0A9P1IUA6"/>
<accession>A0A9P1IUA6</accession>